<evidence type="ECO:0000256" key="4">
    <source>
        <dbReference type="ARBA" id="ARBA00023172"/>
    </source>
</evidence>
<evidence type="ECO:0000313" key="8">
    <source>
        <dbReference type="Proteomes" id="UP000275256"/>
    </source>
</evidence>
<keyword evidence="8" id="KW-1185">Reference proteome</keyword>
<gene>
    <name evidence="7" type="ORF">EAX62_06590</name>
</gene>
<dbReference type="PANTHER" id="PTHR30563">
    <property type="entry name" value="DNA RECOMBINATION PROTEIN RMUC"/>
    <property type="match status" value="1"/>
</dbReference>
<sequence length="511" mass="56957">MTITDVFVMLLVLGAGAFLGWFLTRRWSAARAAGEESRAITDARLDAQTARAEASRAREEAAASRTEVAQRIAEQANMRAAVAEAQRQVADERTATALATSATSEALSQLASARAQRDAAIQRAGELAADRDTMMNQFKVLSEESLERQGRKAEKTATDRMAATQQLVTPLAEGLRQLNDRLNDVEKERSRLAAELGEQVRAVKDSGETIRREALNLSNALRTPQVRGAWGEQSLRRIVEISGLTSRCDFDDQFTYTTTEGDRFRPDMRINLSDGKIIFVDSKVPLSAVLEAYNTEDEAEQKRHLGRFSGHVRKHIEDLSGKNYWQLDSGSPEFVVLFLGSDEFYRLAQEQMPDLHEFAARRNIMLACPGTLIPMLHIVAHGWKQAGLAESAAEVTRLGRELHERISTMGEHFDKLGRSINSTVGHFNKAVGTLESRVMVTARKFRDLQVTDSDLQQLTAVDTSTRDVVVPEMLEYHDPRTELSLLDDGDDVLETRATVRRLTRRTGTNDD</sequence>
<comment type="caution">
    <text evidence="7">The sequence shown here is derived from an EMBL/GenBank/DDBJ whole genome shotgun (WGS) entry which is preliminary data.</text>
</comment>
<keyword evidence="6" id="KW-0472">Membrane</keyword>
<comment type="function">
    <text evidence="1">Involved in DNA recombination.</text>
</comment>
<reference evidence="7 8" key="1">
    <citation type="submission" date="2018-10" db="EMBL/GenBank/DDBJ databases">
        <title>Tessaracoccus antarcticuss sp. nov., isolated from sediment.</title>
        <authorList>
            <person name="Zhou L.Y."/>
            <person name="Du Z.J."/>
        </authorList>
    </citation>
    <scope>NUCLEOTIDE SEQUENCE [LARGE SCALE GENOMIC DNA]</scope>
    <source>
        <strain evidence="7 8">JDX10</strain>
    </source>
</reference>
<accession>A0A3M0GBF5</accession>
<dbReference type="InterPro" id="IPR003798">
    <property type="entry name" value="DNA_recombination_RmuC"/>
</dbReference>
<evidence type="ECO:0000256" key="1">
    <source>
        <dbReference type="ARBA" id="ARBA00003416"/>
    </source>
</evidence>
<keyword evidence="6" id="KW-1133">Transmembrane helix</keyword>
<organism evidence="7 8">
    <name type="scientific">Tessaracoccus antarcticus</name>
    <dbReference type="NCBI Taxonomy" id="2479848"/>
    <lineage>
        <taxon>Bacteria</taxon>
        <taxon>Bacillati</taxon>
        <taxon>Actinomycetota</taxon>
        <taxon>Actinomycetes</taxon>
        <taxon>Propionibacteriales</taxon>
        <taxon>Propionibacteriaceae</taxon>
        <taxon>Tessaracoccus</taxon>
    </lineage>
</organism>
<keyword evidence="6" id="KW-0812">Transmembrane</keyword>
<evidence type="ECO:0000256" key="5">
    <source>
        <dbReference type="SAM" id="Coils"/>
    </source>
</evidence>
<dbReference type="OrthoDB" id="370725at2"/>
<feature type="transmembrane region" description="Helical" evidence="6">
    <location>
        <begin position="6"/>
        <end position="24"/>
    </location>
</feature>
<dbReference type="AlphaFoldDB" id="A0A3M0GBF5"/>
<dbReference type="Pfam" id="PF02646">
    <property type="entry name" value="RmuC"/>
    <property type="match status" value="1"/>
</dbReference>
<dbReference type="GO" id="GO:0006310">
    <property type="term" value="P:DNA recombination"/>
    <property type="evidence" value="ECO:0007669"/>
    <property type="project" value="UniProtKB-KW"/>
</dbReference>
<dbReference type="RefSeq" id="WP_121900774.1">
    <property type="nucleotide sequence ID" value="NZ_REFW01000001.1"/>
</dbReference>
<evidence type="ECO:0000256" key="2">
    <source>
        <dbReference type="ARBA" id="ARBA00009840"/>
    </source>
</evidence>
<comment type="similarity">
    <text evidence="2">Belongs to the RmuC family.</text>
</comment>
<dbReference type="Proteomes" id="UP000275256">
    <property type="component" value="Unassembled WGS sequence"/>
</dbReference>
<evidence type="ECO:0000256" key="3">
    <source>
        <dbReference type="ARBA" id="ARBA00023054"/>
    </source>
</evidence>
<evidence type="ECO:0000313" key="7">
    <source>
        <dbReference type="EMBL" id="RMB62224.1"/>
    </source>
</evidence>
<dbReference type="PANTHER" id="PTHR30563:SF0">
    <property type="entry name" value="DNA RECOMBINATION PROTEIN RMUC"/>
    <property type="match status" value="1"/>
</dbReference>
<feature type="coiled-coil region" evidence="5">
    <location>
        <begin position="40"/>
        <end position="93"/>
    </location>
</feature>
<keyword evidence="3 5" id="KW-0175">Coiled coil</keyword>
<name>A0A3M0GBF5_9ACTN</name>
<protein>
    <submittedName>
        <fullName evidence="7">DNA recombination protein RmuC</fullName>
    </submittedName>
</protein>
<proteinExistence type="inferred from homology"/>
<evidence type="ECO:0000256" key="6">
    <source>
        <dbReference type="SAM" id="Phobius"/>
    </source>
</evidence>
<dbReference type="EMBL" id="REFW01000001">
    <property type="protein sequence ID" value="RMB62224.1"/>
    <property type="molecule type" value="Genomic_DNA"/>
</dbReference>
<keyword evidence="4" id="KW-0233">DNA recombination</keyword>